<comment type="similarity">
    <text evidence="3">Belongs to the cytochrome P450 family.</text>
</comment>
<keyword evidence="5" id="KW-0256">Endoplasmic reticulum</keyword>
<evidence type="ECO:0000256" key="2">
    <source>
        <dbReference type="ARBA" id="ARBA00004586"/>
    </source>
</evidence>
<dbReference type="GO" id="GO:0004497">
    <property type="term" value="F:monooxygenase activity"/>
    <property type="evidence" value="ECO:0007669"/>
    <property type="project" value="UniProtKB-KW"/>
</dbReference>
<evidence type="ECO:0000256" key="4">
    <source>
        <dbReference type="ARBA" id="ARBA00022617"/>
    </source>
</evidence>
<reference evidence="9 10" key="1">
    <citation type="submission" date="2013-11" db="EMBL/GenBank/DDBJ databases">
        <title>Draft genome of the bovine lungworm Dictyocaulus viviparus.</title>
        <authorList>
            <person name="Mitreva M."/>
        </authorList>
    </citation>
    <scope>NUCLEOTIDE SEQUENCE [LARGE SCALE GENOMIC DNA]</scope>
    <source>
        <strain evidence="9 10">HannoverDv2000</strain>
    </source>
</reference>
<evidence type="ECO:0000256" key="6">
    <source>
        <dbReference type="ARBA" id="ARBA00023004"/>
    </source>
</evidence>
<dbReference type="STRING" id="29172.A0A0D8Y3P8"/>
<dbReference type="AlphaFoldDB" id="A0A0D8Y3P8"/>
<dbReference type="SUPFAM" id="SSF48264">
    <property type="entry name" value="Cytochrome P450"/>
    <property type="match status" value="1"/>
</dbReference>
<reference evidence="10" key="2">
    <citation type="journal article" date="2016" name="Sci. Rep.">
        <title>Dictyocaulus viviparus genome, variome and transcriptome elucidate lungworm biology and support future intervention.</title>
        <authorList>
            <person name="McNulty S.N."/>
            <person name="Strube C."/>
            <person name="Rosa B.A."/>
            <person name="Martin J.C."/>
            <person name="Tyagi R."/>
            <person name="Choi Y.J."/>
            <person name="Wang Q."/>
            <person name="Hallsworth Pepin K."/>
            <person name="Zhang X."/>
            <person name="Ozersky P."/>
            <person name="Wilson R.K."/>
            <person name="Sternberg P.W."/>
            <person name="Gasser R.B."/>
            <person name="Mitreva M."/>
        </authorList>
    </citation>
    <scope>NUCLEOTIDE SEQUENCE [LARGE SCALE GENOMIC DNA]</scope>
    <source>
        <strain evidence="10">HannoverDv2000</strain>
    </source>
</reference>
<name>A0A0D8Y3P8_DICVI</name>
<keyword evidence="7" id="KW-0503">Monooxygenase</keyword>
<dbReference type="OrthoDB" id="1470350at2759"/>
<dbReference type="Proteomes" id="UP000053766">
    <property type="component" value="Unassembled WGS sequence"/>
</dbReference>
<evidence type="ECO:0000256" key="3">
    <source>
        <dbReference type="ARBA" id="ARBA00010617"/>
    </source>
</evidence>
<sequence>MRKLLTPSFHFNVLNDFVIVYNNQAKTFIDQLENHANVQAQFDIYPYVKRCALDIICGGWFQHHYETLREERNMVERE</sequence>
<evidence type="ECO:0000313" key="10">
    <source>
        <dbReference type="Proteomes" id="UP000053766"/>
    </source>
</evidence>
<comment type="cofactor">
    <cofactor evidence="1">
        <name>heme</name>
        <dbReference type="ChEBI" id="CHEBI:30413"/>
    </cofactor>
</comment>
<evidence type="ECO:0000256" key="7">
    <source>
        <dbReference type="ARBA" id="ARBA00023033"/>
    </source>
</evidence>
<keyword evidence="10" id="KW-1185">Reference proteome</keyword>
<proteinExistence type="inferred from homology"/>
<dbReference type="GO" id="GO:0005506">
    <property type="term" value="F:iron ion binding"/>
    <property type="evidence" value="ECO:0007669"/>
    <property type="project" value="InterPro"/>
</dbReference>
<keyword evidence="6" id="KW-0408">Iron</keyword>
<comment type="subcellular location">
    <subcellularLocation>
        <location evidence="2">Endoplasmic reticulum membrane</location>
    </subcellularLocation>
</comment>
<dbReference type="InterPro" id="IPR036396">
    <property type="entry name" value="Cyt_P450_sf"/>
</dbReference>
<dbReference type="PANTHER" id="PTHR24291">
    <property type="entry name" value="CYTOCHROME P450 FAMILY 4"/>
    <property type="match status" value="1"/>
</dbReference>
<keyword evidence="7" id="KW-0560">Oxidoreductase</keyword>
<evidence type="ECO:0000256" key="8">
    <source>
        <dbReference type="ARBA" id="ARBA00023136"/>
    </source>
</evidence>
<accession>A0A0D8Y3P8</accession>
<dbReference type="PANTHER" id="PTHR24291:SF189">
    <property type="entry name" value="CYTOCHROME P450 4C3-RELATED"/>
    <property type="match status" value="1"/>
</dbReference>
<dbReference type="Pfam" id="PF00067">
    <property type="entry name" value="p450"/>
    <property type="match status" value="1"/>
</dbReference>
<organism evidence="9 10">
    <name type="scientific">Dictyocaulus viviparus</name>
    <name type="common">Bovine lungworm</name>
    <dbReference type="NCBI Taxonomy" id="29172"/>
    <lineage>
        <taxon>Eukaryota</taxon>
        <taxon>Metazoa</taxon>
        <taxon>Ecdysozoa</taxon>
        <taxon>Nematoda</taxon>
        <taxon>Chromadorea</taxon>
        <taxon>Rhabditida</taxon>
        <taxon>Rhabditina</taxon>
        <taxon>Rhabditomorpha</taxon>
        <taxon>Strongyloidea</taxon>
        <taxon>Metastrongylidae</taxon>
        <taxon>Dictyocaulus</taxon>
    </lineage>
</organism>
<keyword evidence="8" id="KW-0472">Membrane</keyword>
<evidence type="ECO:0000256" key="5">
    <source>
        <dbReference type="ARBA" id="ARBA00022824"/>
    </source>
</evidence>
<keyword evidence="4" id="KW-0479">Metal-binding</keyword>
<dbReference type="GO" id="GO:0020037">
    <property type="term" value="F:heme binding"/>
    <property type="evidence" value="ECO:0007669"/>
    <property type="project" value="InterPro"/>
</dbReference>
<gene>
    <name evidence="9" type="ORF">DICVIV_03046</name>
</gene>
<evidence type="ECO:0000256" key="1">
    <source>
        <dbReference type="ARBA" id="ARBA00001971"/>
    </source>
</evidence>
<protein>
    <submittedName>
        <fullName evidence="9">Uncharacterized protein</fullName>
    </submittedName>
</protein>
<dbReference type="InterPro" id="IPR001128">
    <property type="entry name" value="Cyt_P450"/>
</dbReference>
<dbReference type="EMBL" id="KN716197">
    <property type="protein sequence ID" value="KJH50797.1"/>
    <property type="molecule type" value="Genomic_DNA"/>
</dbReference>
<dbReference type="GO" id="GO:0005789">
    <property type="term" value="C:endoplasmic reticulum membrane"/>
    <property type="evidence" value="ECO:0007669"/>
    <property type="project" value="UniProtKB-SubCell"/>
</dbReference>
<keyword evidence="4" id="KW-0349">Heme</keyword>
<dbReference type="GO" id="GO:0016705">
    <property type="term" value="F:oxidoreductase activity, acting on paired donors, with incorporation or reduction of molecular oxygen"/>
    <property type="evidence" value="ECO:0007669"/>
    <property type="project" value="InterPro"/>
</dbReference>
<dbReference type="InterPro" id="IPR050196">
    <property type="entry name" value="Cytochrome_P450_Monoox"/>
</dbReference>
<evidence type="ECO:0000313" key="9">
    <source>
        <dbReference type="EMBL" id="KJH50797.1"/>
    </source>
</evidence>
<dbReference type="Gene3D" id="1.10.630.10">
    <property type="entry name" value="Cytochrome P450"/>
    <property type="match status" value="1"/>
</dbReference>